<sequence length="178" mass="19850">MPHADLHSSLIKKPPCWKDVVLTLQNYFVATVMCFVVVGYSLQLIEHLFPDTEQQIAEANKGKPDPELANQLAKVSLYGMADVGLAAQPLPGKKIFDQIILRQHAAHYFMTLLNGRHATLEAKAFALCGLKELRSEYYSAYRDLYASFAGEVSYMHGDVMQKIPPNLFAISIDKAGCF</sequence>
<evidence type="ECO:0000313" key="3">
    <source>
        <dbReference type="Proteomes" id="UP000037939"/>
    </source>
</evidence>
<reference evidence="2 3" key="1">
    <citation type="submission" date="2015-07" db="EMBL/GenBank/DDBJ databases">
        <title>Draft genome sequence of the Amantichitinum ursilacus IGB-41, a new chitin-degrading bacterium.</title>
        <authorList>
            <person name="Kirstahler P."/>
            <person name="Guenther M."/>
            <person name="Grumaz C."/>
            <person name="Rupp S."/>
            <person name="Zibek S."/>
            <person name="Sohn K."/>
        </authorList>
    </citation>
    <scope>NUCLEOTIDE SEQUENCE [LARGE SCALE GENOMIC DNA]</scope>
    <source>
        <strain evidence="2 3">IGB-41</strain>
    </source>
</reference>
<accession>A0A0N0XI63</accession>
<dbReference type="AlphaFoldDB" id="A0A0N0XI63"/>
<evidence type="ECO:0000256" key="1">
    <source>
        <dbReference type="SAM" id="Phobius"/>
    </source>
</evidence>
<evidence type="ECO:0000313" key="2">
    <source>
        <dbReference type="EMBL" id="KPC52557.1"/>
    </source>
</evidence>
<dbReference type="Proteomes" id="UP000037939">
    <property type="component" value="Unassembled WGS sequence"/>
</dbReference>
<organism evidence="2 3">
    <name type="scientific">Amantichitinum ursilacus</name>
    <dbReference type="NCBI Taxonomy" id="857265"/>
    <lineage>
        <taxon>Bacteria</taxon>
        <taxon>Pseudomonadati</taxon>
        <taxon>Pseudomonadota</taxon>
        <taxon>Betaproteobacteria</taxon>
        <taxon>Neisseriales</taxon>
        <taxon>Chitinibacteraceae</taxon>
        <taxon>Amantichitinum</taxon>
    </lineage>
</organism>
<keyword evidence="1" id="KW-0472">Membrane</keyword>
<dbReference type="RefSeq" id="WP_152969174.1">
    <property type="nucleotide sequence ID" value="NZ_LAQT01000009.1"/>
</dbReference>
<dbReference type="EMBL" id="LAQT01000009">
    <property type="protein sequence ID" value="KPC52557.1"/>
    <property type="molecule type" value="Genomic_DNA"/>
</dbReference>
<keyword evidence="1" id="KW-1133">Transmembrane helix</keyword>
<keyword evidence="3" id="KW-1185">Reference proteome</keyword>
<proteinExistence type="predicted"/>
<gene>
    <name evidence="2" type="ORF">WG78_11955</name>
</gene>
<protein>
    <submittedName>
        <fullName evidence="2">Uncharacterized protein</fullName>
    </submittedName>
</protein>
<name>A0A0N0XI63_9NEIS</name>
<comment type="caution">
    <text evidence="2">The sequence shown here is derived from an EMBL/GenBank/DDBJ whole genome shotgun (WGS) entry which is preliminary data.</text>
</comment>
<feature type="transmembrane region" description="Helical" evidence="1">
    <location>
        <begin position="27"/>
        <end position="45"/>
    </location>
</feature>
<keyword evidence="1" id="KW-0812">Transmembrane</keyword>